<dbReference type="PANTHER" id="PTHR24006:SF758">
    <property type="entry name" value="UBIQUITIN CARBOXYL-TERMINAL HYDROLASE 36"/>
    <property type="match status" value="1"/>
</dbReference>
<accession>A0A9W4U7Z4</accession>
<evidence type="ECO:0000256" key="1">
    <source>
        <dbReference type="ARBA" id="ARBA00000707"/>
    </source>
</evidence>
<comment type="caution">
    <text evidence="9">The sequence shown here is derived from an EMBL/GenBank/DDBJ whole genome shotgun (WGS) entry which is preliminary data.</text>
</comment>
<evidence type="ECO:0000256" key="7">
    <source>
        <dbReference type="ARBA" id="ARBA00022807"/>
    </source>
</evidence>
<evidence type="ECO:0000313" key="9">
    <source>
        <dbReference type="EMBL" id="CAI6324684.1"/>
    </source>
</evidence>
<feature type="domain" description="USP" evidence="8">
    <location>
        <begin position="77"/>
        <end position="420"/>
    </location>
</feature>
<sequence>MVNLLDPAYPLTRRAARARQHPIGPNMFVLTRHLNIPQAANTNITQGTTTVFQAYKDNVAGTFRKSWPIRRRWKRSMRIANNTGVACYQNSAIQSLMHLPKFVNWILTHNQQDNGGNIDWPCDRSGELRTCVACVLKNLALVYWMNRNLRPTHVLTHEPELRAFRTLAHRINNEREGSSTRPPRQQDADEFLRHVFTHLEHSTQANIVTRINDEFEALFQLYTLFLRVCDDCKTSRPGSQHYLSVGLDTMNRFPDNREDSVQGVIDRHFAGDEPYTTTDPACSCGSSRVQRPYEIVSAPLYLRVVLPAHVPLDPTRRHKRHDHFPLDKTIDLTHWQQDPSTPLRYRLRGAMRHIGDSVNTGHYIADVTGPEGKIYRTNDAWDVLSNLPVGRRMIDNPVPATNLDSNDDDADAYTLFYERIKN</sequence>
<evidence type="ECO:0000256" key="4">
    <source>
        <dbReference type="ARBA" id="ARBA00022670"/>
    </source>
</evidence>
<dbReference type="InterPro" id="IPR038765">
    <property type="entry name" value="Papain-like_cys_pep_sf"/>
</dbReference>
<dbReference type="AlphaFoldDB" id="A0A9W4U7Z4"/>
<dbReference type="EC" id="3.4.19.12" evidence="3"/>
<comment type="catalytic activity">
    <reaction evidence="1">
        <text>Thiol-dependent hydrolysis of ester, thioester, amide, peptide and isopeptide bonds formed by the C-terminal Gly of ubiquitin (a 76-residue protein attached to proteins as an intracellular targeting signal).</text>
        <dbReference type="EC" id="3.4.19.12"/>
    </reaction>
</comment>
<dbReference type="GO" id="GO:0005829">
    <property type="term" value="C:cytosol"/>
    <property type="evidence" value="ECO:0007669"/>
    <property type="project" value="TreeGrafter"/>
</dbReference>
<dbReference type="InterPro" id="IPR028889">
    <property type="entry name" value="USP"/>
</dbReference>
<dbReference type="PANTHER" id="PTHR24006">
    <property type="entry name" value="UBIQUITIN CARBOXYL-TERMINAL HYDROLASE"/>
    <property type="match status" value="1"/>
</dbReference>
<dbReference type="InterPro" id="IPR050164">
    <property type="entry name" value="Peptidase_C19"/>
</dbReference>
<keyword evidence="5" id="KW-0833">Ubl conjugation pathway</keyword>
<dbReference type="PROSITE" id="PS50235">
    <property type="entry name" value="USP_3"/>
    <property type="match status" value="1"/>
</dbReference>
<evidence type="ECO:0000256" key="5">
    <source>
        <dbReference type="ARBA" id="ARBA00022786"/>
    </source>
</evidence>
<dbReference type="EMBL" id="CAOQHR010000002">
    <property type="protein sequence ID" value="CAI6324684.1"/>
    <property type="molecule type" value="Genomic_DNA"/>
</dbReference>
<evidence type="ECO:0000256" key="3">
    <source>
        <dbReference type="ARBA" id="ARBA00012759"/>
    </source>
</evidence>
<proteinExistence type="inferred from homology"/>
<evidence type="ECO:0000313" key="10">
    <source>
        <dbReference type="Proteomes" id="UP001152607"/>
    </source>
</evidence>
<name>A0A9W4U7Z4_9PLEO</name>
<evidence type="ECO:0000256" key="2">
    <source>
        <dbReference type="ARBA" id="ARBA00009085"/>
    </source>
</evidence>
<keyword evidence="6" id="KW-0378">Hydrolase</keyword>
<dbReference type="InterPro" id="IPR001394">
    <property type="entry name" value="Peptidase_C19_UCH"/>
</dbReference>
<dbReference type="OrthoDB" id="289038at2759"/>
<keyword evidence="4" id="KW-0645">Protease</keyword>
<comment type="similarity">
    <text evidence="2">Belongs to the peptidase C19 family.</text>
</comment>
<evidence type="ECO:0000259" key="8">
    <source>
        <dbReference type="PROSITE" id="PS50235"/>
    </source>
</evidence>
<dbReference type="SUPFAM" id="SSF54001">
    <property type="entry name" value="Cysteine proteinases"/>
    <property type="match status" value="1"/>
</dbReference>
<organism evidence="9 10">
    <name type="scientific">Periconia digitata</name>
    <dbReference type="NCBI Taxonomy" id="1303443"/>
    <lineage>
        <taxon>Eukaryota</taxon>
        <taxon>Fungi</taxon>
        <taxon>Dikarya</taxon>
        <taxon>Ascomycota</taxon>
        <taxon>Pezizomycotina</taxon>
        <taxon>Dothideomycetes</taxon>
        <taxon>Pleosporomycetidae</taxon>
        <taxon>Pleosporales</taxon>
        <taxon>Massarineae</taxon>
        <taxon>Periconiaceae</taxon>
        <taxon>Periconia</taxon>
    </lineage>
</organism>
<dbReference type="GO" id="GO:0005634">
    <property type="term" value="C:nucleus"/>
    <property type="evidence" value="ECO:0007669"/>
    <property type="project" value="TreeGrafter"/>
</dbReference>
<evidence type="ECO:0000256" key="6">
    <source>
        <dbReference type="ARBA" id="ARBA00022801"/>
    </source>
</evidence>
<dbReference type="GO" id="GO:0004843">
    <property type="term" value="F:cysteine-type deubiquitinase activity"/>
    <property type="evidence" value="ECO:0007669"/>
    <property type="project" value="UniProtKB-EC"/>
</dbReference>
<protein>
    <recommendedName>
        <fullName evidence="3">ubiquitinyl hydrolase 1</fullName>
        <ecNumber evidence="3">3.4.19.12</ecNumber>
    </recommendedName>
</protein>
<gene>
    <name evidence="9" type="ORF">PDIGIT_LOCUS3742</name>
</gene>
<dbReference type="GO" id="GO:0006508">
    <property type="term" value="P:proteolysis"/>
    <property type="evidence" value="ECO:0007669"/>
    <property type="project" value="UniProtKB-KW"/>
</dbReference>
<dbReference type="GO" id="GO:0016579">
    <property type="term" value="P:protein deubiquitination"/>
    <property type="evidence" value="ECO:0007669"/>
    <property type="project" value="InterPro"/>
</dbReference>
<dbReference type="CDD" id="cd02257">
    <property type="entry name" value="Peptidase_C19"/>
    <property type="match status" value="1"/>
</dbReference>
<reference evidence="9" key="1">
    <citation type="submission" date="2023-01" db="EMBL/GenBank/DDBJ databases">
        <authorList>
            <person name="Van Ghelder C."/>
            <person name="Rancurel C."/>
        </authorList>
    </citation>
    <scope>NUCLEOTIDE SEQUENCE</scope>
    <source>
        <strain evidence="9">CNCM I-4278</strain>
    </source>
</reference>
<keyword evidence="7" id="KW-0788">Thiol protease</keyword>
<dbReference type="Pfam" id="PF00443">
    <property type="entry name" value="UCH"/>
    <property type="match status" value="1"/>
</dbReference>
<keyword evidence="10" id="KW-1185">Reference proteome</keyword>
<dbReference type="Proteomes" id="UP001152607">
    <property type="component" value="Unassembled WGS sequence"/>
</dbReference>
<dbReference type="Gene3D" id="3.90.70.10">
    <property type="entry name" value="Cysteine proteinases"/>
    <property type="match status" value="1"/>
</dbReference>